<gene>
    <name evidence="1" type="primary">cas2e</name>
    <name evidence="1" type="ORF">F7O44_05915</name>
</gene>
<dbReference type="InterPro" id="IPR010152">
    <property type="entry name" value="CRISPR-assoc_prot_Cas2_sub"/>
</dbReference>
<dbReference type="RefSeq" id="WP_162449159.1">
    <property type="nucleotide sequence ID" value="NZ_WLZY01000001.1"/>
</dbReference>
<dbReference type="Pfam" id="PF09707">
    <property type="entry name" value="Cas_Cas2CT1978"/>
    <property type="match status" value="1"/>
</dbReference>
<keyword evidence="2" id="KW-1185">Reference proteome</keyword>
<dbReference type="NCBIfam" id="TIGR01873">
    <property type="entry name" value="cas_CT1978"/>
    <property type="match status" value="1"/>
</dbReference>
<organism evidence="1 2">
    <name type="scientific">Phytoactinopolyspora mesophila</name>
    <dbReference type="NCBI Taxonomy" id="2650750"/>
    <lineage>
        <taxon>Bacteria</taxon>
        <taxon>Bacillati</taxon>
        <taxon>Actinomycetota</taxon>
        <taxon>Actinomycetes</taxon>
        <taxon>Jiangellales</taxon>
        <taxon>Jiangellaceae</taxon>
        <taxon>Phytoactinopolyspora</taxon>
    </lineage>
</organism>
<sequence>MIVVVLTAVPPGLRGHLTRWLLEISPGVFVGHVSRRVREHMWERIVEYVSEGRALMVHSVRGEQRLAFEVHGHDWTPVDFDGITLMRRTTVPDYVPVATAPMRKSDASSASVPSDDVVWKRRNARRKFRKKGDSDLDEKE</sequence>
<proteinExistence type="predicted"/>
<dbReference type="Proteomes" id="UP000460435">
    <property type="component" value="Unassembled WGS sequence"/>
</dbReference>
<evidence type="ECO:0000313" key="1">
    <source>
        <dbReference type="EMBL" id="NDL56604.1"/>
    </source>
</evidence>
<accession>A0A7K3M007</accession>
<protein>
    <submittedName>
        <fullName evidence="1">Type I-E CRISPR-associated endoribonuclease Cas2</fullName>
    </submittedName>
</protein>
<name>A0A7K3M007_9ACTN</name>
<dbReference type="AlphaFoldDB" id="A0A7K3M007"/>
<dbReference type="CDD" id="cd09755">
    <property type="entry name" value="Cas2_I-E"/>
    <property type="match status" value="1"/>
</dbReference>
<comment type="caution">
    <text evidence="1">The sequence shown here is derived from an EMBL/GenBank/DDBJ whole genome shotgun (WGS) entry which is preliminary data.</text>
</comment>
<dbReference type="EMBL" id="WLZY01000001">
    <property type="protein sequence ID" value="NDL56604.1"/>
    <property type="molecule type" value="Genomic_DNA"/>
</dbReference>
<evidence type="ECO:0000313" key="2">
    <source>
        <dbReference type="Proteomes" id="UP000460435"/>
    </source>
</evidence>
<dbReference type="Gene3D" id="3.30.70.240">
    <property type="match status" value="1"/>
</dbReference>
<reference evidence="1 2" key="1">
    <citation type="submission" date="2019-11" db="EMBL/GenBank/DDBJ databases">
        <authorList>
            <person name="Li X.-J."/>
            <person name="Feng X.-M."/>
        </authorList>
    </citation>
    <scope>NUCLEOTIDE SEQUENCE [LARGE SCALE GENOMIC DNA]</scope>
    <source>
        <strain evidence="1 2">XMNu-373</strain>
    </source>
</reference>